<evidence type="ECO:0000259" key="11">
    <source>
        <dbReference type="PROSITE" id="PS50862"/>
    </source>
</evidence>
<dbReference type="SUPFAM" id="SSF52954">
    <property type="entry name" value="Class II aaRS ABD-related"/>
    <property type="match status" value="1"/>
</dbReference>
<dbReference type="EC" id="6.1.1.21" evidence="10"/>
<evidence type="ECO:0000256" key="6">
    <source>
        <dbReference type="ARBA" id="ARBA00022840"/>
    </source>
</evidence>
<dbReference type="RefSeq" id="WP_340273184.1">
    <property type="nucleotide sequence ID" value="NZ_JBAKIA010000002.1"/>
</dbReference>
<keyword evidence="5 10" id="KW-0547">Nucleotide-binding</keyword>
<comment type="subcellular location">
    <subcellularLocation>
        <location evidence="10">Cytoplasm</location>
    </subcellularLocation>
</comment>
<dbReference type="Proteomes" id="UP001385499">
    <property type="component" value="Unassembled WGS sequence"/>
</dbReference>
<proteinExistence type="inferred from homology"/>
<sequence>MAKKPNKLKARLPRGFVDRSASDIRATDEMMTKIRDVYERYGFDPVEMPMFEYTDCLGKFLPDTDRPNAGVFSVQDDDEQWMSLRYDLTAPLARHVSENINEIQMPYRTYRAGYVFRNEKPGPGRFRQFMQFDADSIGAPGPQADAEMCMMMADAIEALGIPRGQYVIRVNNRKVLDGVMEAVGLGGDENADRRLTVLRAIDKLDKFGVDGVKLLLGEGRWEGGAPEKGDFTNGAGLNEEQIDKVLFFVGITNYSESAEALGDLIASSENGQAGITELNTIGSLVASAGYTEDRIKIDPSVVRGLEYYTGAVYEAELLFDVTNEKGEKVQFGSVGGGGRYDGLIKRFTGRDVPATGFSIGVSRLMTALKNLDKLGTDDVVSPVLVTVMDGDTESLGRYQKMVQDLRNAGIRAEMYQGNWKKFGNQLKYADRRNCPIAIIQGSDEREAGEIQIKDLIEGARLASESTDVDNITWRESRPAQITIQEADLLDSVRTLLAQHAEDRRREAEGA</sequence>
<keyword evidence="8 10" id="KW-0030">Aminoacyl-tRNA synthetase</keyword>
<keyword evidence="3 10" id="KW-0963">Cytoplasm</keyword>
<dbReference type="InterPro" id="IPR006195">
    <property type="entry name" value="aa-tRNA-synth_II"/>
</dbReference>
<keyword evidence="13" id="KW-1185">Reference proteome</keyword>
<keyword evidence="7 10" id="KW-0648">Protein biosynthesis</keyword>
<dbReference type="HAMAP" id="MF_00127">
    <property type="entry name" value="His_tRNA_synth"/>
    <property type="match status" value="1"/>
</dbReference>
<evidence type="ECO:0000256" key="10">
    <source>
        <dbReference type="HAMAP-Rule" id="MF_00127"/>
    </source>
</evidence>
<organism evidence="12 13">
    <name type="scientific">Roseibium algae</name>
    <dbReference type="NCBI Taxonomy" id="3123038"/>
    <lineage>
        <taxon>Bacteria</taxon>
        <taxon>Pseudomonadati</taxon>
        <taxon>Pseudomonadota</taxon>
        <taxon>Alphaproteobacteria</taxon>
        <taxon>Hyphomicrobiales</taxon>
        <taxon>Stappiaceae</taxon>
        <taxon>Roseibium</taxon>
    </lineage>
</organism>
<dbReference type="InterPro" id="IPR041715">
    <property type="entry name" value="HisRS-like_core"/>
</dbReference>
<dbReference type="EMBL" id="JBAKIA010000002">
    <property type="protein sequence ID" value="MEJ8473578.1"/>
    <property type="molecule type" value="Genomic_DNA"/>
</dbReference>
<evidence type="ECO:0000256" key="9">
    <source>
        <dbReference type="ARBA" id="ARBA00047639"/>
    </source>
</evidence>
<name>A0ABU8TIB7_9HYPH</name>
<protein>
    <recommendedName>
        <fullName evidence="10">Histidine--tRNA ligase</fullName>
        <ecNumber evidence="10">6.1.1.21</ecNumber>
    </recommendedName>
    <alternativeName>
        <fullName evidence="10">Histidyl-tRNA synthetase</fullName>
        <shortName evidence="10">HisRS</shortName>
    </alternativeName>
</protein>
<dbReference type="Gene3D" id="3.40.50.800">
    <property type="entry name" value="Anticodon-binding domain"/>
    <property type="match status" value="1"/>
</dbReference>
<keyword evidence="4 10" id="KW-0436">Ligase</keyword>
<dbReference type="InterPro" id="IPR015807">
    <property type="entry name" value="His-tRNA-ligase"/>
</dbReference>
<dbReference type="SUPFAM" id="SSF55681">
    <property type="entry name" value="Class II aaRS and biotin synthetases"/>
    <property type="match status" value="1"/>
</dbReference>
<dbReference type="PANTHER" id="PTHR11476">
    <property type="entry name" value="HISTIDYL-TRNA SYNTHETASE"/>
    <property type="match status" value="1"/>
</dbReference>
<dbReference type="PROSITE" id="PS50862">
    <property type="entry name" value="AA_TRNA_LIGASE_II"/>
    <property type="match status" value="1"/>
</dbReference>
<dbReference type="GO" id="GO:0004821">
    <property type="term" value="F:histidine-tRNA ligase activity"/>
    <property type="evidence" value="ECO:0007669"/>
    <property type="project" value="UniProtKB-EC"/>
</dbReference>
<evidence type="ECO:0000256" key="1">
    <source>
        <dbReference type="ARBA" id="ARBA00008226"/>
    </source>
</evidence>
<dbReference type="InterPro" id="IPR004516">
    <property type="entry name" value="HisRS/HisZ"/>
</dbReference>
<comment type="caution">
    <text evidence="12">The sequence shown here is derived from an EMBL/GenBank/DDBJ whole genome shotgun (WGS) entry which is preliminary data.</text>
</comment>
<dbReference type="InterPro" id="IPR036621">
    <property type="entry name" value="Anticodon-bd_dom_sf"/>
</dbReference>
<dbReference type="InterPro" id="IPR045864">
    <property type="entry name" value="aa-tRNA-synth_II/BPL/LPL"/>
</dbReference>
<accession>A0ABU8TIB7</accession>
<comment type="catalytic activity">
    <reaction evidence="9 10">
        <text>tRNA(His) + L-histidine + ATP = L-histidyl-tRNA(His) + AMP + diphosphate + H(+)</text>
        <dbReference type="Rhea" id="RHEA:17313"/>
        <dbReference type="Rhea" id="RHEA-COMP:9665"/>
        <dbReference type="Rhea" id="RHEA-COMP:9689"/>
        <dbReference type="ChEBI" id="CHEBI:15378"/>
        <dbReference type="ChEBI" id="CHEBI:30616"/>
        <dbReference type="ChEBI" id="CHEBI:33019"/>
        <dbReference type="ChEBI" id="CHEBI:57595"/>
        <dbReference type="ChEBI" id="CHEBI:78442"/>
        <dbReference type="ChEBI" id="CHEBI:78527"/>
        <dbReference type="ChEBI" id="CHEBI:456215"/>
        <dbReference type="EC" id="6.1.1.21"/>
    </reaction>
</comment>
<feature type="domain" description="Aminoacyl-transfer RNA synthetases class-II family profile" evidence="11">
    <location>
        <begin position="29"/>
        <end position="382"/>
    </location>
</feature>
<dbReference type="CDD" id="cd00773">
    <property type="entry name" value="HisRS-like_core"/>
    <property type="match status" value="1"/>
</dbReference>
<evidence type="ECO:0000256" key="5">
    <source>
        <dbReference type="ARBA" id="ARBA00022741"/>
    </source>
</evidence>
<evidence type="ECO:0000256" key="7">
    <source>
        <dbReference type="ARBA" id="ARBA00022917"/>
    </source>
</evidence>
<evidence type="ECO:0000313" key="13">
    <source>
        <dbReference type="Proteomes" id="UP001385499"/>
    </source>
</evidence>
<dbReference type="InterPro" id="IPR033656">
    <property type="entry name" value="HisRS_anticodon"/>
</dbReference>
<evidence type="ECO:0000256" key="3">
    <source>
        <dbReference type="ARBA" id="ARBA00022490"/>
    </source>
</evidence>
<dbReference type="PANTHER" id="PTHR11476:SF7">
    <property type="entry name" value="HISTIDINE--TRNA LIGASE"/>
    <property type="match status" value="1"/>
</dbReference>
<keyword evidence="6 10" id="KW-0067">ATP-binding</keyword>
<dbReference type="NCBIfam" id="TIGR00442">
    <property type="entry name" value="hisS"/>
    <property type="match status" value="1"/>
</dbReference>
<dbReference type="Pfam" id="PF03129">
    <property type="entry name" value="HGTP_anticodon"/>
    <property type="match status" value="1"/>
</dbReference>
<dbReference type="CDD" id="cd00859">
    <property type="entry name" value="HisRS_anticodon"/>
    <property type="match status" value="1"/>
</dbReference>
<dbReference type="InterPro" id="IPR004154">
    <property type="entry name" value="Anticodon-bd"/>
</dbReference>
<evidence type="ECO:0000256" key="2">
    <source>
        <dbReference type="ARBA" id="ARBA00011738"/>
    </source>
</evidence>
<dbReference type="Gene3D" id="3.30.930.10">
    <property type="entry name" value="Bira Bifunctional Protein, Domain 2"/>
    <property type="match status" value="1"/>
</dbReference>
<comment type="similarity">
    <text evidence="1 10">Belongs to the class-II aminoacyl-tRNA synthetase family.</text>
</comment>
<comment type="subunit">
    <text evidence="2 10">Homodimer.</text>
</comment>
<dbReference type="PIRSF" id="PIRSF001549">
    <property type="entry name" value="His-tRNA_synth"/>
    <property type="match status" value="1"/>
</dbReference>
<evidence type="ECO:0000256" key="8">
    <source>
        <dbReference type="ARBA" id="ARBA00023146"/>
    </source>
</evidence>
<evidence type="ECO:0000313" key="12">
    <source>
        <dbReference type="EMBL" id="MEJ8473578.1"/>
    </source>
</evidence>
<gene>
    <name evidence="10 12" type="primary">hisS</name>
    <name evidence="12" type="ORF">V6575_05720</name>
</gene>
<dbReference type="Pfam" id="PF13393">
    <property type="entry name" value="tRNA-synt_His"/>
    <property type="match status" value="1"/>
</dbReference>
<reference evidence="12 13" key="1">
    <citation type="submission" date="2024-02" db="EMBL/GenBank/DDBJ databases">
        <title>Roseibium algae sp. nov., isolated from marine alga (Grateloupia sp.), showing potential in myo-inositol conversion.</title>
        <authorList>
            <person name="Wang Y."/>
        </authorList>
    </citation>
    <scope>NUCLEOTIDE SEQUENCE [LARGE SCALE GENOMIC DNA]</scope>
    <source>
        <strain evidence="12 13">H3510</strain>
    </source>
</reference>
<evidence type="ECO:0000256" key="4">
    <source>
        <dbReference type="ARBA" id="ARBA00022598"/>
    </source>
</evidence>